<accession>A0A0N4V8G4</accession>
<dbReference type="InterPro" id="IPR001628">
    <property type="entry name" value="Znf_hrmn_rcpt"/>
</dbReference>
<dbReference type="Pfam" id="PF00105">
    <property type="entry name" value="zf-C4"/>
    <property type="match status" value="1"/>
</dbReference>
<dbReference type="SMART" id="SM00399">
    <property type="entry name" value="ZnF_C4"/>
    <property type="match status" value="1"/>
</dbReference>
<evidence type="ECO:0000256" key="6">
    <source>
        <dbReference type="ARBA" id="ARBA00023015"/>
    </source>
</evidence>
<evidence type="ECO:0000256" key="1">
    <source>
        <dbReference type="ARBA" id="ARBA00004123"/>
    </source>
</evidence>
<dbReference type="PROSITE" id="PS00031">
    <property type="entry name" value="NUCLEAR_REC_DBD_1"/>
    <property type="match status" value="1"/>
</dbReference>
<dbReference type="InterPro" id="IPR000536">
    <property type="entry name" value="Nucl_hrmn_rcpt_lig-bd"/>
</dbReference>
<sequence>QIEVIPCKVCGDKSSGVHYGVITCEGCKGFFRRSQSALVNYQCPRQKNCTVDRVNRNRCQFCRLKKCLELGMSRDAVKFGRMSKKQREKVEDEVRMHRQMAEVNGMGYGSTFAVGEYSPPEVKYPSPYINSYEPVYAATTYGNAVYAAAAPVSYPTAPGQGYSIAQQAAVPAPNGDYPRATMGATQSDQSDESLIANVETAFHSAYGASLNERNSAAANSMDAYMEQRYCNMDRLEGWKRFAQELTRIIQSIIEFAKLVHGFSSLGQEEQITLLKGGVFELATIVVSQFYDIDSQSLILNREIIPITVFQPNDQAEMQFVLAMHSCIHEFAQLRLTSTELALLSAWILLERSSSGTYLVEQLRNCLQERLVINTLVELIARLRLLAQDHIQLLARLASIYPQVFERGTLPELYKELFTLTKNKTKEQKKG</sequence>
<evidence type="ECO:0000256" key="4">
    <source>
        <dbReference type="ARBA" id="ARBA00022771"/>
    </source>
</evidence>
<dbReference type="GO" id="GO:0005634">
    <property type="term" value="C:nucleus"/>
    <property type="evidence" value="ECO:0007669"/>
    <property type="project" value="UniProtKB-SubCell"/>
</dbReference>
<feature type="domain" description="Nuclear receptor" evidence="12">
    <location>
        <begin position="4"/>
        <end position="79"/>
    </location>
</feature>
<dbReference type="InterPro" id="IPR001723">
    <property type="entry name" value="Nuclear_hrmn_rcpt"/>
</dbReference>
<evidence type="ECO:0000256" key="11">
    <source>
        <dbReference type="RuleBase" id="RU004334"/>
    </source>
</evidence>
<keyword evidence="8 11" id="KW-0804">Transcription</keyword>
<keyword evidence="3 11" id="KW-0479">Metal-binding</keyword>
<reference evidence="14 15" key="2">
    <citation type="submission" date="2018-10" db="EMBL/GenBank/DDBJ databases">
        <authorList>
            <consortium name="Pathogen Informatics"/>
        </authorList>
    </citation>
    <scope>NUCLEOTIDE SEQUENCE [LARGE SCALE GENOMIC DNA]</scope>
</reference>
<evidence type="ECO:0000256" key="3">
    <source>
        <dbReference type="ARBA" id="ARBA00022723"/>
    </source>
</evidence>
<evidence type="ECO:0000256" key="10">
    <source>
        <dbReference type="ARBA" id="ARBA00023242"/>
    </source>
</evidence>
<dbReference type="SMART" id="SM00430">
    <property type="entry name" value="HOLI"/>
    <property type="match status" value="1"/>
</dbReference>
<evidence type="ECO:0000256" key="5">
    <source>
        <dbReference type="ARBA" id="ARBA00022833"/>
    </source>
</evidence>
<dbReference type="AlphaFoldDB" id="A0A0N4V8G4"/>
<dbReference type="SUPFAM" id="SSF57716">
    <property type="entry name" value="Glucocorticoid receptor-like (DNA-binding domain)"/>
    <property type="match status" value="1"/>
</dbReference>
<dbReference type="Gene3D" id="1.10.565.10">
    <property type="entry name" value="Retinoid X Receptor"/>
    <property type="match status" value="1"/>
</dbReference>
<keyword evidence="9 11" id="KW-0675">Receptor</keyword>
<keyword evidence="15" id="KW-1185">Reference proteome</keyword>
<evidence type="ECO:0000256" key="9">
    <source>
        <dbReference type="ARBA" id="ARBA00023170"/>
    </source>
</evidence>
<dbReference type="PANTHER" id="PTHR45805">
    <property type="entry name" value="NUCLEAR HORMONE RECEPTOR HR3-RELATED"/>
    <property type="match status" value="1"/>
</dbReference>
<dbReference type="InterPro" id="IPR013088">
    <property type="entry name" value="Znf_NHR/GATA"/>
</dbReference>
<dbReference type="FunFam" id="3.30.50.10:FF:000003">
    <property type="entry name" value="Nuclear orphan receptor ROR-beta"/>
    <property type="match status" value="1"/>
</dbReference>
<evidence type="ECO:0000259" key="13">
    <source>
        <dbReference type="PROSITE" id="PS51843"/>
    </source>
</evidence>
<dbReference type="PROSITE" id="PS51843">
    <property type="entry name" value="NR_LBD"/>
    <property type="match status" value="1"/>
</dbReference>
<dbReference type="InterPro" id="IPR035500">
    <property type="entry name" value="NHR-like_dom_sf"/>
</dbReference>
<keyword evidence="4 11" id="KW-0863">Zinc-finger</keyword>
<evidence type="ECO:0000313" key="14">
    <source>
        <dbReference type="EMBL" id="VDD91464.1"/>
    </source>
</evidence>
<evidence type="ECO:0000313" key="16">
    <source>
        <dbReference type="WBParaSite" id="EVEC_0000666701-mRNA-1"/>
    </source>
</evidence>
<evidence type="ECO:0000259" key="12">
    <source>
        <dbReference type="PROSITE" id="PS51030"/>
    </source>
</evidence>
<keyword evidence="6 11" id="KW-0805">Transcription regulation</keyword>
<evidence type="ECO:0000256" key="2">
    <source>
        <dbReference type="ARBA" id="ARBA00008092"/>
    </source>
</evidence>
<keyword evidence="5 11" id="KW-0862">Zinc</keyword>
<dbReference type="Pfam" id="PF00104">
    <property type="entry name" value="Hormone_recep"/>
    <property type="match status" value="1"/>
</dbReference>
<dbReference type="CDD" id="cd06968">
    <property type="entry name" value="NR_DBD_ROR"/>
    <property type="match status" value="1"/>
</dbReference>
<reference evidence="16" key="1">
    <citation type="submission" date="2017-02" db="UniProtKB">
        <authorList>
            <consortium name="WormBaseParasite"/>
        </authorList>
    </citation>
    <scope>IDENTIFICATION</scope>
</reference>
<dbReference type="PRINTS" id="PR00398">
    <property type="entry name" value="STRDHORMONER"/>
</dbReference>
<keyword evidence="10 11" id="KW-0539">Nucleus</keyword>
<dbReference type="EMBL" id="UXUI01008423">
    <property type="protein sequence ID" value="VDD91464.1"/>
    <property type="molecule type" value="Genomic_DNA"/>
</dbReference>
<dbReference type="InterPro" id="IPR001728">
    <property type="entry name" value="ThyrH_rcpt"/>
</dbReference>
<keyword evidence="7 11" id="KW-0238">DNA-binding</keyword>
<evidence type="ECO:0000313" key="15">
    <source>
        <dbReference type="Proteomes" id="UP000274131"/>
    </source>
</evidence>
<dbReference type="Gene3D" id="3.30.50.10">
    <property type="entry name" value="Erythroid Transcription Factor GATA-1, subunit A"/>
    <property type="match status" value="1"/>
</dbReference>
<dbReference type="PROSITE" id="PS51030">
    <property type="entry name" value="NUCLEAR_REC_DBD_2"/>
    <property type="match status" value="1"/>
</dbReference>
<dbReference type="Proteomes" id="UP000274131">
    <property type="component" value="Unassembled WGS sequence"/>
</dbReference>
<dbReference type="PRINTS" id="PR00546">
    <property type="entry name" value="THYROIDHORMR"/>
</dbReference>
<dbReference type="STRING" id="51028.A0A0N4V8G4"/>
<comment type="similarity">
    <text evidence="2">Belongs to the nuclear hormone receptor family. NR1 subfamily.</text>
</comment>
<dbReference type="PANTHER" id="PTHR45805:SF2">
    <property type="entry name" value="NUCLEAR HORMONE RECEPTOR HR3-RELATED"/>
    <property type="match status" value="1"/>
</dbReference>
<dbReference type="SUPFAM" id="SSF48508">
    <property type="entry name" value="Nuclear receptor ligand-binding domain"/>
    <property type="match status" value="1"/>
</dbReference>
<evidence type="ECO:0000256" key="7">
    <source>
        <dbReference type="ARBA" id="ARBA00023125"/>
    </source>
</evidence>
<dbReference type="OrthoDB" id="5771769at2759"/>
<feature type="domain" description="NR LBD" evidence="13">
    <location>
        <begin position="190"/>
        <end position="430"/>
    </location>
</feature>
<dbReference type="InterPro" id="IPR044101">
    <property type="entry name" value="NR_DBD_ROR"/>
</dbReference>
<name>A0A0N4V8G4_ENTVE</name>
<dbReference type="PRINTS" id="PR00047">
    <property type="entry name" value="STROIDFINGER"/>
</dbReference>
<protein>
    <submittedName>
        <fullName evidence="16">Nuclear receptor domain-containing protein</fullName>
    </submittedName>
</protein>
<comment type="subcellular location">
    <subcellularLocation>
        <location evidence="1 11">Nucleus</location>
    </subcellularLocation>
</comment>
<dbReference type="GO" id="GO:0008270">
    <property type="term" value="F:zinc ion binding"/>
    <property type="evidence" value="ECO:0007669"/>
    <property type="project" value="UniProtKB-KW"/>
</dbReference>
<dbReference type="WBParaSite" id="EVEC_0000666701-mRNA-1">
    <property type="protein sequence ID" value="EVEC_0000666701-mRNA-1"/>
    <property type="gene ID" value="EVEC_0000666701"/>
</dbReference>
<proteinExistence type="inferred from homology"/>
<dbReference type="GO" id="GO:0004879">
    <property type="term" value="F:nuclear receptor activity"/>
    <property type="evidence" value="ECO:0007669"/>
    <property type="project" value="InterPro"/>
</dbReference>
<gene>
    <name evidence="14" type="ORF">EVEC_LOCUS6215</name>
</gene>
<dbReference type="GO" id="GO:0000978">
    <property type="term" value="F:RNA polymerase II cis-regulatory region sequence-specific DNA binding"/>
    <property type="evidence" value="ECO:0007669"/>
    <property type="project" value="TreeGrafter"/>
</dbReference>
<organism evidence="16">
    <name type="scientific">Enterobius vermicularis</name>
    <name type="common">Human pinworm</name>
    <dbReference type="NCBI Taxonomy" id="51028"/>
    <lineage>
        <taxon>Eukaryota</taxon>
        <taxon>Metazoa</taxon>
        <taxon>Ecdysozoa</taxon>
        <taxon>Nematoda</taxon>
        <taxon>Chromadorea</taxon>
        <taxon>Rhabditida</taxon>
        <taxon>Spirurina</taxon>
        <taxon>Oxyuridomorpha</taxon>
        <taxon>Oxyuroidea</taxon>
        <taxon>Oxyuridae</taxon>
        <taxon>Enterobius</taxon>
    </lineage>
</organism>
<evidence type="ECO:0000256" key="8">
    <source>
        <dbReference type="ARBA" id="ARBA00023163"/>
    </source>
</evidence>